<accession>A0A1A0H861</accession>
<keyword evidence="2" id="KW-1185">Reference proteome</keyword>
<sequence length="162" mass="17723">MQRSFTTSGFSGLLPRNNGHYIRAVSALTVAPFRVPSYYLLAHFQAYSLATQHPWVAVCGLTASDPPNQFAGLALSAVILAKAAFPAEHSYYATRDDAFTVVQTHDPCPVNSQTQTLIKAPTYACIRIPHTSRYMRLDEYSSQTLALKMSPGARNARVVSSV</sequence>
<dbReference type="Proteomes" id="UP000092555">
    <property type="component" value="Unassembled WGS sequence"/>
</dbReference>
<dbReference type="EMBL" id="LXTC01000004">
    <property type="protein sequence ID" value="OBA20294.1"/>
    <property type="molecule type" value="Genomic_DNA"/>
</dbReference>
<proteinExistence type="predicted"/>
<evidence type="ECO:0000313" key="1">
    <source>
        <dbReference type="EMBL" id="OBA20294.1"/>
    </source>
</evidence>
<comment type="caution">
    <text evidence="1">The sequence shown here is derived from an EMBL/GenBank/DDBJ whole genome shotgun (WGS) entry which is preliminary data.</text>
</comment>
<dbReference type="GeneID" id="30027189"/>
<gene>
    <name evidence="1" type="ORF">METBIDRAFT_12332</name>
</gene>
<dbReference type="RefSeq" id="XP_018710816.1">
    <property type="nucleotide sequence ID" value="XM_018854213.1"/>
</dbReference>
<organism evidence="1 2">
    <name type="scientific">Metschnikowia bicuspidata var. bicuspidata NRRL YB-4993</name>
    <dbReference type="NCBI Taxonomy" id="869754"/>
    <lineage>
        <taxon>Eukaryota</taxon>
        <taxon>Fungi</taxon>
        <taxon>Dikarya</taxon>
        <taxon>Ascomycota</taxon>
        <taxon>Saccharomycotina</taxon>
        <taxon>Pichiomycetes</taxon>
        <taxon>Metschnikowiaceae</taxon>
        <taxon>Metschnikowia</taxon>
    </lineage>
</organism>
<dbReference type="AlphaFoldDB" id="A0A1A0H861"/>
<name>A0A1A0H861_9ASCO</name>
<evidence type="ECO:0000313" key="2">
    <source>
        <dbReference type="Proteomes" id="UP000092555"/>
    </source>
</evidence>
<protein>
    <submittedName>
        <fullName evidence="1">Uncharacterized protein</fullName>
    </submittedName>
</protein>
<reference evidence="1 2" key="1">
    <citation type="submission" date="2016-05" db="EMBL/GenBank/DDBJ databases">
        <title>Comparative genomics of biotechnologically important yeasts.</title>
        <authorList>
            <consortium name="DOE Joint Genome Institute"/>
            <person name="Riley R."/>
            <person name="Haridas S."/>
            <person name="Wolfe K.H."/>
            <person name="Lopes M.R."/>
            <person name="Hittinger C.T."/>
            <person name="Goker M."/>
            <person name="Salamov A."/>
            <person name="Wisecaver J."/>
            <person name="Long T.M."/>
            <person name="Aerts A.L."/>
            <person name="Barry K."/>
            <person name="Choi C."/>
            <person name="Clum A."/>
            <person name="Coughlan A.Y."/>
            <person name="Deshpande S."/>
            <person name="Douglass A.P."/>
            <person name="Hanson S.J."/>
            <person name="Klenk H.-P."/>
            <person name="LaButti K."/>
            <person name="Lapidus A."/>
            <person name="Lindquist E."/>
            <person name="Lipzen A."/>
            <person name="Meier-kolthoff J.P."/>
            <person name="Ohm R.A."/>
            <person name="Otillar R.P."/>
            <person name="Pangilinan J."/>
            <person name="Peng Y."/>
            <person name="Rokas A."/>
            <person name="Rosa C.A."/>
            <person name="Scheuner C."/>
            <person name="Sibirny A.A."/>
            <person name="Slot J.C."/>
            <person name="Stielow J.B."/>
            <person name="Sun H."/>
            <person name="Kurtzman C.P."/>
            <person name="Blackwell M."/>
            <person name="Grigoriev I.V."/>
            <person name="Jeffries T.W."/>
        </authorList>
    </citation>
    <scope>NUCLEOTIDE SEQUENCE [LARGE SCALE GENOMIC DNA]</scope>
    <source>
        <strain evidence="1 2">NRRL YB-4993</strain>
    </source>
</reference>